<gene>
    <name evidence="4" type="ORF">T552_02596</name>
</gene>
<dbReference type="OrthoDB" id="5135119at2759"/>
<dbReference type="InterPro" id="IPR012981">
    <property type="entry name" value="PIH1_N"/>
</dbReference>
<comment type="similarity">
    <text evidence="1">Belongs to the PIH1 family.</text>
</comment>
<dbReference type="InterPro" id="IPR050734">
    <property type="entry name" value="PIH1/Kintoun_subfamily"/>
</dbReference>
<dbReference type="GO" id="GO:0006364">
    <property type="term" value="P:rRNA processing"/>
    <property type="evidence" value="ECO:0007669"/>
    <property type="project" value="TreeGrafter"/>
</dbReference>
<dbReference type="RefSeq" id="XP_018225295.1">
    <property type="nucleotide sequence ID" value="XM_018371130.1"/>
</dbReference>
<keyword evidence="5" id="KW-1185">Reference proteome</keyword>
<dbReference type="VEuPathDB" id="FungiDB:T552_02596"/>
<dbReference type="PANTHER" id="PTHR22997:SF0">
    <property type="entry name" value="PIH1 DOMAIN-CONTAINING PROTEIN 1"/>
    <property type="match status" value="1"/>
</dbReference>
<protein>
    <recommendedName>
        <fullName evidence="6">PIH1 N-terminal domain-containing protein</fullName>
    </recommendedName>
</protein>
<reference evidence="5" key="1">
    <citation type="journal article" date="2016" name="Nat. Commun.">
        <title>Genome analysis of three Pneumocystis species reveals adaptation mechanisms to life exclusively in mammalian hosts.</title>
        <authorList>
            <person name="Ma L."/>
            <person name="Chen Z."/>
            <person name="Huang D.W."/>
            <person name="Kutty G."/>
            <person name="Ishihara M."/>
            <person name="Wang H."/>
            <person name="Abouelleil A."/>
            <person name="Bishop L."/>
            <person name="Davey E."/>
            <person name="Deng R."/>
            <person name="Deng X."/>
            <person name="Fan L."/>
            <person name="Fantoni G."/>
            <person name="Fitzgerald M."/>
            <person name="Gogineni E."/>
            <person name="Goldberg J.M."/>
            <person name="Handley G."/>
            <person name="Hu X."/>
            <person name="Huber C."/>
            <person name="Jiao X."/>
            <person name="Jones K."/>
            <person name="Levin J.Z."/>
            <person name="Liu Y."/>
            <person name="Macdonald P."/>
            <person name="Melnikov A."/>
            <person name="Raley C."/>
            <person name="Sassi M."/>
            <person name="Sherman B.T."/>
            <person name="Song X."/>
            <person name="Sykes S."/>
            <person name="Tran B."/>
            <person name="Walsh L."/>
            <person name="Xia Y."/>
            <person name="Yang J."/>
            <person name="Young S."/>
            <person name="Zeng Q."/>
            <person name="Zheng X."/>
            <person name="Stephens R."/>
            <person name="Nusbaum C."/>
            <person name="Birren B.W."/>
            <person name="Azadi P."/>
            <person name="Lempicki R.A."/>
            <person name="Cuomo C.A."/>
            <person name="Kovacs J.A."/>
        </authorList>
    </citation>
    <scope>NUCLEOTIDE SEQUENCE [LARGE SCALE GENOMIC DNA]</scope>
    <source>
        <strain evidence="5">B80</strain>
    </source>
</reference>
<dbReference type="GO" id="GO:0005737">
    <property type="term" value="C:cytoplasm"/>
    <property type="evidence" value="ECO:0007669"/>
    <property type="project" value="TreeGrafter"/>
</dbReference>
<dbReference type="Pfam" id="PF08190">
    <property type="entry name" value="PIH1"/>
    <property type="match status" value="1"/>
</dbReference>
<dbReference type="GO" id="GO:0097255">
    <property type="term" value="C:R2TP complex"/>
    <property type="evidence" value="ECO:0007669"/>
    <property type="project" value="TreeGrafter"/>
</dbReference>
<feature type="domain" description="PIH1 N-terminal" evidence="2">
    <location>
        <begin position="65"/>
        <end position="212"/>
    </location>
</feature>
<dbReference type="GeneID" id="28937333"/>
<dbReference type="GO" id="GO:1990904">
    <property type="term" value="C:ribonucleoprotein complex"/>
    <property type="evidence" value="ECO:0007669"/>
    <property type="project" value="TreeGrafter"/>
</dbReference>
<sequence length="357" mass="40928">MPFLDIPDKVNPLKSLNIVSNSYEKYKEYDTRENNDYSMVEKIMDRNFKKQGSNFMELPSQGEKSEKNTKNIHISPLPGFVVKTVQTSNDKKRIPQGTKVFLNLCHSDHVTPPKDQVGYDIIPKIMKGWHWEIPIVISIERWDVDKAGKKCLVIDCCCNTSVMKLSKEDVNVRLFFIETCLELIEDKTGMILSREYVIPKMKAKGELQPSILEIDNVSGAKIEEINTNKIVPLESFGGNTCKKSESKKATINKNTCISSAKTDVKISKLTKPLYTVEKFLKLNNTEKSKIVIDLSLVENSSSLCLELVEKNNLFSLVFHAKNIYYQLEIPISEFYNGKESDIEAFFVRKKRKLYIFI</sequence>
<dbReference type="EMBL" id="LFVZ01000011">
    <property type="protein sequence ID" value="KTW27104.1"/>
    <property type="molecule type" value="Genomic_DNA"/>
</dbReference>
<evidence type="ECO:0000259" key="3">
    <source>
        <dbReference type="Pfam" id="PF18482"/>
    </source>
</evidence>
<evidence type="ECO:0000256" key="1">
    <source>
        <dbReference type="ARBA" id="ARBA00008511"/>
    </source>
</evidence>
<dbReference type="Pfam" id="PF18482">
    <property type="entry name" value="Pih1_fungal_CS"/>
    <property type="match status" value="1"/>
</dbReference>
<dbReference type="Gene3D" id="2.60.40.4160">
    <property type="match status" value="1"/>
</dbReference>
<dbReference type="InterPro" id="IPR041441">
    <property type="entry name" value="Pih1_CS_Ascomycota"/>
</dbReference>
<dbReference type="Proteomes" id="UP000054454">
    <property type="component" value="Unassembled WGS sequence"/>
</dbReference>
<evidence type="ECO:0000259" key="2">
    <source>
        <dbReference type="Pfam" id="PF08190"/>
    </source>
</evidence>
<comment type="caution">
    <text evidence="4">The sequence shown here is derived from an EMBL/GenBank/DDBJ whole genome shotgun (WGS) entry which is preliminary data.</text>
</comment>
<dbReference type="PANTHER" id="PTHR22997">
    <property type="entry name" value="PIH1 DOMAIN-CONTAINING PROTEIN 1"/>
    <property type="match status" value="1"/>
</dbReference>
<accession>A0A0W4ZFG3</accession>
<evidence type="ECO:0000313" key="4">
    <source>
        <dbReference type="EMBL" id="KTW27104.1"/>
    </source>
</evidence>
<dbReference type="AlphaFoldDB" id="A0A0W4ZFG3"/>
<dbReference type="GO" id="GO:0000492">
    <property type="term" value="P:box C/D snoRNP assembly"/>
    <property type="evidence" value="ECO:0007669"/>
    <property type="project" value="TreeGrafter"/>
</dbReference>
<feature type="domain" description="Pih1 Ascomycota CS" evidence="3">
    <location>
        <begin position="279"/>
        <end position="357"/>
    </location>
</feature>
<name>A0A0W4ZFG3_PNEC8</name>
<organism evidence="4 5">
    <name type="scientific">Pneumocystis carinii (strain B80)</name>
    <name type="common">Rat pneumocystis pneumonia agent</name>
    <name type="synonym">Pneumocystis carinii f. sp. carinii</name>
    <dbReference type="NCBI Taxonomy" id="1408658"/>
    <lineage>
        <taxon>Eukaryota</taxon>
        <taxon>Fungi</taxon>
        <taxon>Dikarya</taxon>
        <taxon>Ascomycota</taxon>
        <taxon>Taphrinomycotina</taxon>
        <taxon>Pneumocystomycetes</taxon>
        <taxon>Pneumocystaceae</taxon>
        <taxon>Pneumocystis</taxon>
    </lineage>
</organism>
<evidence type="ECO:0008006" key="6">
    <source>
        <dbReference type="Google" id="ProtNLM"/>
    </source>
</evidence>
<evidence type="ECO:0000313" key="5">
    <source>
        <dbReference type="Proteomes" id="UP000054454"/>
    </source>
</evidence>
<proteinExistence type="inferred from homology"/>